<dbReference type="InterPro" id="IPR026314">
    <property type="entry name" value="YLP_motif_con_p1"/>
</dbReference>
<dbReference type="InterPro" id="IPR027417">
    <property type="entry name" value="P-loop_NTPase"/>
</dbReference>
<feature type="compositionally biased region" description="Low complexity" evidence="1">
    <location>
        <begin position="125"/>
        <end position="142"/>
    </location>
</feature>
<feature type="region of interest" description="Disordered" evidence="1">
    <location>
        <begin position="833"/>
        <end position="1115"/>
    </location>
</feature>
<dbReference type="EMBL" id="BDGG01000013">
    <property type="protein sequence ID" value="GAV06553.1"/>
    <property type="molecule type" value="Genomic_DNA"/>
</dbReference>
<feature type="region of interest" description="Disordered" evidence="1">
    <location>
        <begin position="1211"/>
        <end position="1326"/>
    </location>
</feature>
<feature type="compositionally biased region" description="Pro residues" evidence="1">
    <location>
        <begin position="632"/>
        <end position="641"/>
    </location>
</feature>
<proteinExistence type="predicted"/>
<feature type="compositionally biased region" description="Polar residues" evidence="1">
    <location>
        <begin position="793"/>
        <end position="806"/>
    </location>
</feature>
<evidence type="ECO:0000313" key="3">
    <source>
        <dbReference type="Proteomes" id="UP000186922"/>
    </source>
</evidence>
<feature type="compositionally biased region" description="Pro residues" evidence="1">
    <location>
        <begin position="941"/>
        <end position="954"/>
    </location>
</feature>
<comment type="caution">
    <text evidence="2">The sequence shown here is derived from an EMBL/GenBank/DDBJ whole genome shotgun (WGS) entry which is preliminary data.</text>
</comment>
<feature type="compositionally biased region" description="Polar residues" evidence="1">
    <location>
        <begin position="386"/>
        <end position="416"/>
    </location>
</feature>
<evidence type="ECO:0008006" key="4">
    <source>
        <dbReference type="Google" id="ProtNLM"/>
    </source>
</evidence>
<feature type="region of interest" description="Disordered" evidence="1">
    <location>
        <begin position="1"/>
        <end position="158"/>
    </location>
</feature>
<dbReference type="PANTHER" id="PTHR13413">
    <property type="entry name" value="YLP MOTIF CONTAINING PROTEIN NUCLEAR PROTEIN ZAP"/>
    <property type="match status" value="1"/>
</dbReference>
<dbReference type="PANTHER" id="PTHR13413:SF0">
    <property type="entry name" value="YLP MOTIF-CONTAINING PROTEIN 1"/>
    <property type="match status" value="1"/>
</dbReference>
<feature type="compositionally biased region" description="Low complexity" evidence="1">
    <location>
        <begin position="833"/>
        <end position="849"/>
    </location>
</feature>
<organism evidence="2 3">
    <name type="scientific">Ramazzottius varieornatus</name>
    <name type="common">Water bear</name>
    <name type="synonym">Tardigrade</name>
    <dbReference type="NCBI Taxonomy" id="947166"/>
    <lineage>
        <taxon>Eukaryota</taxon>
        <taxon>Metazoa</taxon>
        <taxon>Ecdysozoa</taxon>
        <taxon>Tardigrada</taxon>
        <taxon>Eutardigrada</taxon>
        <taxon>Parachela</taxon>
        <taxon>Hypsibioidea</taxon>
        <taxon>Ramazzottiidae</taxon>
        <taxon>Ramazzottius</taxon>
    </lineage>
</organism>
<dbReference type="STRING" id="947166.A0A1D1W1H9"/>
<gene>
    <name evidence="2" type="primary">RvY_16519-1</name>
    <name evidence="2" type="synonym">RvY_16519.1</name>
    <name evidence="2" type="ORF">RvY_16519</name>
</gene>
<feature type="compositionally biased region" description="Polar residues" evidence="1">
    <location>
        <begin position="338"/>
        <end position="350"/>
    </location>
</feature>
<feature type="region of interest" description="Disordered" evidence="1">
    <location>
        <begin position="318"/>
        <end position="508"/>
    </location>
</feature>
<keyword evidence="3" id="KW-1185">Reference proteome</keyword>
<evidence type="ECO:0000256" key="1">
    <source>
        <dbReference type="SAM" id="MobiDB-lite"/>
    </source>
</evidence>
<dbReference type="OrthoDB" id="513595at2759"/>
<feature type="compositionally biased region" description="Low complexity" evidence="1">
    <location>
        <begin position="1185"/>
        <end position="1199"/>
    </location>
</feature>
<dbReference type="SUPFAM" id="SSF52540">
    <property type="entry name" value="P-loop containing nucleoside triphosphate hydrolases"/>
    <property type="match status" value="1"/>
</dbReference>
<dbReference type="GO" id="GO:0005634">
    <property type="term" value="C:nucleus"/>
    <property type="evidence" value="ECO:0007669"/>
    <property type="project" value="InterPro"/>
</dbReference>
<evidence type="ECO:0000313" key="2">
    <source>
        <dbReference type="EMBL" id="GAV06553.1"/>
    </source>
</evidence>
<dbReference type="GO" id="GO:0032204">
    <property type="term" value="P:regulation of telomere maintenance"/>
    <property type="evidence" value="ECO:0007669"/>
    <property type="project" value="TreeGrafter"/>
</dbReference>
<feature type="region of interest" description="Disordered" evidence="1">
    <location>
        <begin position="786"/>
        <end position="806"/>
    </location>
</feature>
<sequence>MRGATPNPAYNYPGQHPHQAVLQRQAPPQSFQQLQQQPVYQQAPPAWYDPNQATNTPGLGPVSHYPSPPTNAYPPQQAPPSTTYGQYVQAPQSSGYPQAPQPSQMQQYQPRQPANAKQSALPYGQQFVPAQQPPQQQTYVQPQPQPFPVPSQAQAAPVAPTSFTGSLFTSINNSATSNSGGSHPSQNQMQQLFEAISTPDHEKQFEEYLSKWETYYTSYREYCRVVYDAATFAQYDRQFQAYMDYLSKYKTALANRRAARPPPPPPPPPSKPPPAPQARHLPPTNHNNVSGYPTNIPTQRYAPPPTDYAALRAPLRQPQTSSFGEARNHGTYGGILPTPTSAPQIRSQPSAIPHNSALSNKPSSGPQFLTKENAPPKPADTFDGSRATQRVGQQPQQQSFRTHTPPRSQAYTTPGSEGSPGSFFRKAGGQPEGPHATASLPTEASREPSSEGDGSQDEIVDDLNGWGAETPRTTRNGMQGNTARQASSSPTKAADLGRPVYDDEEGSAEWLQKRLREYTVEPFIDPEADARYAKMQEEKLIEELFKLRDFLPREPQYDMGLLGRKRYSDEPAPQPVVQLRPMDIPEDMDPNVAAGFDPNARPLPKEKPRTNNKAKEGKGFFGKNKMPEGEPPKPAVKPPPGNLRVLTQPDASHEDEEIDSEVPFNQKKQQPGLRPGLAGFAPLEVMMAAGLMRPPKMSFPGGFGVPFGMAGANAAFASQPPAARNATPVRPAKRPTKPSNLPPDAMEKAGHARNLMKALSQDRPVSVNELLCIINSVKTEALLKNEQAEQERQGNQPSASTSSNNLMIQPDVLRQVMAQLTGMSALSALLGQAAQARKGEPPQAQQEPPAQKPRQSRFEPAAERPEPKAEVGQPIQRLASAAPPSVPMFRGKPTHVPVDEEKQPVQTLQSTVKPSQAPDLSKLQGQPAAGQGQSIFRLGPPQHPSLILPPPTPVSEPTTSSEARNTAALRQIPLVEDNARRSTDNDGYDERRRDRRSRSDERDRDHDRRRRSSRSTTDRDRHRERSRERERRRYDDERPVGSLDRRESRDEERSRAHQDDLDRPYGERRAQQRLNDEHRAQLERRQAEEGYEDRRRLGHQQQQVQQQRQRQQQPLQVNNAVLNQLGMNEQQVLEAIERTKALFGSVMPNESSAKLMALLESAVFGASTGNHSASQVQEPSFRLEQPSQSFHHYPQQQQQLQEPFLQHQPVGRRFYSPPRMSSPRPGDGGHWSPRVERSLSPHNPHHPLDRLNSPRHFRHRSPDGPRTRDSPGRRFVEGGDEVYSKSSRDSRDREARESRRSPGRTLSSFQRPDTGRNGSGGASADSRAQGVLRGFFAKALANLKSPDDKVDMSRPYGPALADHVPVKKSSGWSDADRPSQQGQPQAVRCSLTPLEELIPRKKQQKRLVIILRGPPGSGKSAVAKKVKELEPDARILSIDDYFQVEQDEEDVDSRGRKTTKKVNVYRFDEKMEHKYRSELEKLFRRKIEDPHSTCIIVDAVNEKLTHFMDMVMYGTRNNFEVFVGEMPKQKPYELEQRSTHKRSASDIADVCRDWEATPGSCWRVDLTKLIVEIHKAEETAKNLPLKISMKFNVKVPAKSKWEAADEEAEAEVQQEGEAEWVEKPKEKPPSTEFKKKAAGVEWVEKSPSTSSADRSPNKSRGKNYRARSKSRSPDRKKR</sequence>
<feature type="compositionally biased region" description="Basic and acidic residues" evidence="1">
    <location>
        <begin position="1620"/>
        <end position="1635"/>
    </location>
</feature>
<feature type="region of interest" description="Disordered" evidence="1">
    <location>
        <begin position="255"/>
        <end position="306"/>
    </location>
</feature>
<feature type="compositionally biased region" description="Low complexity" evidence="1">
    <location>
        <begin position="23"/>
        <end position="46"/>
    </location>
</feature>
<feature type="region of interest" description="Disordered" evidence="1">
    <location>
        <begin position="1170"/>
        <end position="1199"/>
    </location>
</feature>
<feature type="compositionally biased region" description="Polar residues" evidence="1">
    <location>
        <begin position="356"/>
        <end position="367"/>
    </location>
</feature>
<name>A0A1D1W1H9_RAMVA</name>
<feature type="compositionally biased region" description="Basic and acidic residues" evidence="1">
    <location>
        <begin position="1016"/>
        <end position="1095"/>
    </location>
</feature>
<protein>
    <recommendedName>
        <fullName evidence="4">YLP motif-containing protein 1</fullName>
    </recommendedName>
</protein>
<feature type="compositionally biased region" description="Polar residues" evidence="1">
    <location>
        <begin position="284"/>
        <end position="298"/>
    </location>
</feature>
<feature type="region of interest" description="Disordered" evidence="1">
    <location>
        <begin position="582"/>
        <end position="673"/>
    </location>
</feature>
<feature type="compositionally biased region" description="Basic and acidic residues" evidence="1">
    <location>
        <begin position="856"/>
        <end position="869"/>
    </location>
</feature>
<feature type="compositionally biased region" description="Low complexity" evidence="1">
    <location>
        <begin position="1099"/>
        <end position="1115"/>
    </location>
</feature>
<dbReference type="Gene3D" id="3.40.50.300">
    <property type="entry name" value="P-loop containing nucleotide triphosphate hydrolases"/>
    <property type="match status" value="1"/>
</dbReference>
<feature type="compositionally biased region" description="Pro residues" evidence="1">
    <location>
        <begin position="66"/>
        <end position="78"/>
    </location>
</feature>
<feature type="region of interest" description="Disordered" evidence="1">
    <location>
        <begin position="1346"/>
        <end position="1387"/>
    </location>
</feature>
<feature type="compositionally biased region" description="Polar residues" evidence="1">
    <location>
        <begin position="904"/>
        <end position="914"/>
    </location>
</feature>
<feature type="compositionally biased region" description="Pro residues" evidence="1">
    <location>
        <begin position="260"/>
        <end position="276"/>
    </location>
</feature>
<feature type="compositionally biased region" description="Basic and acidic residues" evidence="1">
    <location>
        <begin position="603"/>
        <end position="618"/>
    </location>
</feature>
<reference evidence="2 3" key="1">
    <citation type="journal article" date="2016" name="Nat. Commun.">
        <title>Extremotolerant tardigrade genome and improved radiotolerance of human cultured cells by tardigrade-unique protein.</title>
        <authorList>
            <person name="Hashimoto T."/>
            <person name="Horikawa D.D."/>
            <person name="Saito Y."/>
            <person name="Kuwahara H."/>
            <person name="Kozuka-Hata H."/>
            <person name="Shin-I T."/>
            <person name="Minakuchi Y."/>
            <person name="Ohishi K."/>
            <person name="Motoyama A."/>
            <person name="Aizu T."/>
            <person name="Enomoto A."/>
            <person name="Kondo K."/>
            <person name="Tanaka S."/>
            <person name="Hara Y."/>
            <person name="Koshikawa S."/>
            <person name="Sagara H."/>
            <person name="Miura T."/>
            <person name="Yokobori S."/>
            <person name="Miyagawa K."/>
            <person name="Suzuki Y."/>
            <person name="Kubo T."/>
            <person name="Oyama M."/>
            <person name="Kohara Y."/>
            <person name="Fujiyama A."/>
            <person name="Arakawa K."/>
            <person name="Katayama T."/>
            <person name="Toyoda A."/>
            <person name="Kunieda T."/>
        </authorList>
    </citation>
    <scope>NUCLEOTIDE SEQUENCE [LARGE SCALE GENOMIC DNA]</scope>
    <source>
        <strain evidence="2 3">YOKOZUNA-1</strain>
    </source>
</reference>
<feature type="region of interest" description="Disordered" evidence="1">
    <location>
        <begin position="1611"/>
        <end position="1678"/>
    </location>
</feature>
<feature type="compositionally biased region" description="Basic residues" evidence="1">
    <location>
        <begin position="1657"/>
        <end position="1678"/>
    </location>
</feature>
<feature type="compositionally biased region" description="Basic and acidic residues" evidence="1">
    <location>
        <begin position="1260"/>
        <end position="1300"/>
    </location>
</feature>
<feature type="region of interest" description="Disordered" evidence="1">
    <location>
        <begin position="722"/>
        <end position="744"/>
    </location>
</feature>
<feature type="compositionally biased region" description="Polar residues" evidence="1">
    <location>
        <begin position="79"/>
        <end position="96"/>
    </location>
</feature>
<dbReference type="Proteomes" id="UP000186922">
    <property type="component" value="Unassembled WGS sequence"/>
</dbReference>
<feature type="compositionally biased region" description="Polar residues" evidence="1">
    <location>
        <begin position="471"/>
        <end position="491"/>
    </location>
</feature>
<accession>A0A1D1W1H9</accession>
<feature type="compositionally biased region" description="Low complexity" evidence="1">
    <location>
        <begin position="97"/>
        <end position="113"/>
    </location>
</feature>
<feature type="compositionally biased region" description="Basic and acidic residues" evidence="1">
    <location>
        <begin position="977"/>
        <end position="1006"/>
    </location>
</feature>